<accession>A0A921ZD04</accession>
<evidence type="ECO:0008006" key="4">
    <source>
        <dbReference type="Google" id="ProtNLM"/>
    </source>
</evidence>
<reference evidence="2" key="1">
    <citation type="journal article" date="2016" name="Insect Biochem. Mol. Biol.">
        <title>Multifaceted biological insights from a draft genome sequence of the tobacco hornworm moth, Manduca sexta.</title>
        <authorList>
            <person name="Kanost M.R."/>
            <person name="Arrese E.L."/>
            <person name="Cao X."/>
            <person name="Chen Y.R."/>
            <person name="Chellapilla S."/>
            <person name="Goldsmith M.R."/>
            <person name="Grosse-Wilde E."/>
            <person name="Heckel D.G."/>
            <person name="Herndon N."/>
            <person name="Jiang H."/>
            <person name="Papanicolaou A."/>
            <person name="Qu J."/>
            <person name="Soulages J.L."/>
            <person name="Vogel H."/>
            <person name="Walters J."/>
            <person name="Waterhouse R.M."/>
            <person name="Ahn S.J."/>
            <person name="Almeida F.C."/>
            <person name="An C."/>
            <person name="Aqrawi P."/>
            <person name="Bretschneider A."/>
            <person name="Bryant W.B."/>
            <person name="Bucks S."/>
            <person name="Chao H."/>
            <person name="Chevignon G."/>
            <person name="Christen J.M."/>
            <person name="Clarke D.F."/>
            <person name="Dittmer N.T."/>
            <person name="Ferguson L.C.F."/>
            <person name="Garavelou S."/>
            <person name="Gordon K.H.J."/>
            <person name="Gunaratna R.T."/>
            <person name="Han Y."/>
            <person name="Hauser F."/>
            <person name="He Y."/>
            <person name="Heidel-Fischer H."/>
            <person name="Hirsh A."/>
            <person name="Hu Y."/>
            <person name="Jiang H."/>
            <person name="Kalra D."/>
            <person name="Klinner C."/>
            <person name="Konig C."/>
            <person name="Kovar C."/>
            <person name="Kroll A.R."/>
            <person name="Kuwar S.S."/>
            <person name="Lee S.L."/>
            <person name="Lehman R."/>
            <person name="Li K."/>
            <person name="Li Z."/>
            <person name="Liang H."/>
            <person name="Lovelace S."/>
            <person name="Lu Z."/>
            <person name="Mansfield J.H."/>
            <person name="McCulloch K.J."/>
            <person name="Mathew T."/>
            <person name="Morton B."/>
            <person name="Muzny D.M."/>
            <person name="Neunemann D."/>
            <person name="Ongeri F."/>
            <person name="Pauchet Y."/>
            <person name="Pu L.L."/>
            <person name="Pyrousis I."/>
            <person name="Rao X.J."/>
            <person name="Redding A."/>
            <person name="Roesel C."/>
            <person name="Sanchez-Gracia A."/>
            <person name="Schaack S."/>
            <person name="Shukla A."/>
            <person name="Tetreau G."/>
            <person name="Wang Y."/>
            <person name="Xiong G.H."/>
            <person name="Traut W."/>
            <person name="Walsh T.K."/>
            <person name="Worley K.C."/>
            <person name="Wu D."/>
            <person name="Wu W."/>
            <person name="Wu Y.Q."/>
            <person name="Zhang X."/>
            <person name="Zou Z."/>
            <person name="Zucker H."/>
            <person name="Briscoe A.D."/>
            <person name="Burmester T."/>
            <person name="Clem R.J."/>
            <person name="Feyereisen R."/>
            <person name="Grimmelikhuijzen C.J.P."/>
            <person name="Hamodrakas S.J."/>
            <person name="Hansson B.S."/>
            <person name="Huguet E."/>
            <person name="Jermiin L.S."/>
            <person name="Lan Q."/>
            <person name="Lehman H.K."/>
            <person name="Lorenzen M."/>
            <person name="Merzendorfer H."/>
            <person name="Michalopoulos I."/>
            <person name="Morton D.B."/>
            <person name="Muthukrishnan S."/>
            <person name="Oakeshott J.G."/>
            <person name="Palmer W."/>
            <person name="Park Y."/>
            <person name="Passarelli A.L."/>
            <person name="Rozas J."/>
            <person name="Schwartz L.M."/>
            <person name="Smith W."/>
            <person name="Southgate A."/>
            <person name="Vilcinskas A."/>
            <person name="Vogt R."/>
            <person name="Wang P."/>
            <person name="Werren J."/>
            <person name="Yu X.Q."/>
            <person name="Zhou J.J."/>
            <person name="Brown S.J."/>
            <person name="Scherer S.E."/>
            <person name="Richards S."/>
            <person name="Blissard G.W."/>
        </authorList>
    </citation>
    <scope>NUCLEOTIDE SEQUENCE</scope>
</reference>
<dbReference type="EMBL" id="JH668497">
    <property type="protein sequence ID" value="KAG6455728.1"/>
    <property type="molecule type" value="Genomic_DNA"/>
</dbReference>
<feature type="compositionally biased region" description="Basic residues" evidence="1">
    <location>
        <begin position="119"/>
        <end position="130"/>
    </location>
</feature>
<feature type="region of interest" description="Disordered" evidence="1">
    <location>
        <begin position="100"/>
        <end position="130"/>
    </location>
</feature>
<evidence type="ECO:0000313" key="3">
    <source>
        <dbReference type="Proteomes" id="UP000791440"/>
    </source>
</evidence>
<organism evidence="2 3">
    <name type="scientific">Manduca sexta</name>
    <name type="common">Tobacco hawkmoth</name>
    <name type="synonym">Tobacco hornworm</name>
    <dbReference type="NCBI Taxonomy" id="7130"/>
    <lineage>
        <taxon>Eukaryota</taxon>
        <taxon>Metazoa</taxon>
        <taxon>Ecdysozoa</taxon>
        <taxon>Arthropoda</taxon>
        <taxon>Hexapoda</taxon>
        <taxon>Insecta</taxon>
        <taxon>Pterygota</taxon>
        <taxon>Neoptera</taxon>
        <taxon>Endopterygota</taxon>
        <taxon>Lepidoptera</taxon>
        <taxon>Glossata</taxon>
        <taxon>Ditrysia</taxon>
        <taxon>Bombycoidea</taxon>
        <taxon>Sphingidae</taxon>
        <taxon>Sphinginae</taxon>
        <taxon>Sphingini</taxon>
        <taxon>Manduca</taxon>
    </lineage>
</organism>
<sequence length="130" mass="14955">MDRRHGTPTFRLTQMLSDHGCFGSYLCRIGKEETAVCHHCGNCREDTVQHTLAECPAWDEERSALCLVVGGDLSLPTLVATMVDSRRSWKAMVSFCERVMSQKESAKRDRERTDPVRRQLSRRRRRGDDI</sequence>
<gene>
    <name evidence="2" type="ORF">O3G_MSEX009370</name>
</gene>
<evidence type="ECO:0000313" key="2">
    <source>
        <dbReference type="EMBL" id="KAG6455728.1"/>
    </source>
</evidence>
<name>A0A921ZD04_MANSE</name>
<keyword evidence="3" id="KW-1185">Reference proteome</keyword>
<comment type="caution">
    <text evidence="2">The sequence shown here is derived from an EMBL/GenBank/DDBJ whole genome shotgun (WGS) entry which is preliminary data.</text>
</comment>
<reference evidence="2" key="2">
    <citation type="submission" date="2020-12" db="EMBL/GenBank/DDBJ databases">
        <authorList>
            <person name="Kanost M."/>
        </authorList>
    </citation>
    <scope>NUCLEOTIDE SEQUENCE</scope>
</reference>
<feature type="compositionally biased region" description="Basic and acidic residues" evidence="1">
    <location>
        <begin position="100"/>
        <end position="117"/>
    </location>
</feature>
<evidence type="ECO:0000256" key="1">
    <source>
        <dbReference type="SAM" id="MobiDB-lite"/>
    </source>
</evidence>
<dbReference type="Proteomes" id="UP000791440">
    <property type="component" value="Unassembled WGS sequence"/>
</dbReference>
<protein>
    <recommendedName>
        <fullName evidence="4">Reverse transcriptase</fullName>
    </recommendedName>
</protein>
<proteinExistence type="predicted"/>
<dbReference type="AlphaFoldDB" id="A0A921ZD04"/>